<accession>A0ABR4H1Y1</accession>
<dbReference type="Proteomes" id="UP001610334">
    <property type="component" value="Unassembled WGS sequence"/>
</dbReference>
<gene>
    <name evidence="1" type="ORF">BJX63DRAFT_423905</name>
</gene>
<sequence length="485" mass="53029">MQNRHIFPRDPNDVQVWLVGSGIASLTAAIRLIKEAKVPESNIHIIDTHTGTGGGMRMQGNEDTDSNQSVLEAVRKRDISKRSTGAPEVLKPHFYFFKASPFYSYDSSAPTRGSLAESLFPVSAMDAVTDKHHAPPARSVTLGRSGPEVSHHRGVQIGIAQRMVLVGCLLEHENAIGKKSIRDIIDSTFSSLNSGCFGRLRDSGLYPWHGAVKFQRHLRKYLGILKRQGVDFRFHQQVTDLKAYPEGGPTTISQIEVMTEAGTEELITLDPQDILIVTLGSTSSGAAMGSDSTPPDGLTSNWEEVLDSDWKLWEKLAQKSAKLGNPMNFLPRIQESTVETFTATFTGPGFNNLYEKLTQERPGTDALLSLSESNWGVTITVPHQPVFSRQSDDVPVMLGYALNPVAGGNYVKKEMWRCTGQEILKEILSHLGYRSEDSAEAAAILAAAKTVPYGLPLGTAPLLTRSAGDRPPVIPKWTTNIARIG</sequence>
<dbReference type="EMBL" id="JBFXLT010000090">
    <property type="protein sequence ID" value="KAL2809396.1"/>
    <property type="molecule type" value="Genomic_DNA"/>
</dbReference>
<keyword evidence="2" id="KW-1185">Reference proteome</keyword>
<dbReference type="Gene3D" id="3.30.9.80">
    <property type="match status" value="1"/>
</dbReference>
<evidence type="ECO:0000313" key="2">
    <source>
        <dbReference type="Proteomes" id="UP001610334"/>
    </source>
</evidence>
<dbReference type="InterPro" id="IPR010354">
    <property type="entry name" value="Oleate_hydratase"/>
</dbReference>
<reference evidence="1 2" key="1">
    <citation type="submission" date="2024-07" db="EMBL/GenBank/DDBJ databases">
        <title>Section-level genome sequencing and comparative genomics of Aspergillus sections Usti and Cavernicolus.</title>
        <authorList>
            <consortium name="Lawrence Berkeley National Laboratory"/>
            <person name="Nybo J.L."/>
            <person name="Vesth T.C."/>
            <person name="Theobald S."/>
            <person name="Frisvad J.C."/>
            <person name="Larsen T.O."/>
            <person name="Kjaerboelling I."/>
            <person name="Rothschild-Mancinelli K."/>
            <person name="Lyhne E.K."/>
            <person name="Kogle M.E."/>
            <person name="Barry K."/>
            <person name="Clum A."/>
            <person name="Na H."/>
            <person name="Ledsgaard L."/>
            <person name="Lin J."/>
            <person name="Lipzen A."/>
            <person name="Kuo A."/>
            <person name="Riley R."/>
            <person name="Mondo S."/>
            <person name="Labutti K."/>
            <person name="Haridas S."/>
            <person name="Pangalinan J."/>
            <person name="Salamov A.A."/>
            <person name="Simmons B.A."/>
            <person name="Magnuson J.K."/>
            <person name="Chen J."/>
            <person name="Drula E."/>
            <person name="Henrissat B."/>
            <person name="Wiebenga A."/>
            <person name="Lubbers R.J."/>
            <person name="Gomes A.C."/>
            <person name="Makela M.R."/>
            <person name="Stajich J."/>
            <person name="Grigoriev I.V."/>
            <person name="Mortensen U.H."/>
            <person name="De Vries R.P."/>
            <person name="Baker S.E."/>
            <person name="Andersen M.R."/>
        </authorList>
    </citation>
    <scope>NUCLEOTIDE SEQUENCE [LARGE SCALE GENOMIC DNA]</scope>
    <source>
        <strain evidence="1 2">CBS 588.65</strain>
    </source>
</reference>
<protein>
    <submittedName>
        <fullName evidence="1">Streptococcal 67 kDa myosin-cross-reactive antigen like family-domain-containing protein</fullName>
    </submittedName>
</protein>
<dbReference type="InterPro" id="IPR036188">
    <property type="entry name" value="FAD/NAD-bd_sf"/>
</dbReference>
<comment type="caution">
    <text evidence="1">The sequence shown here is derived from an EMBL/GenBank/DDBJ whole genome shotgun (WGS) entry which is preliminary data.</text>
</comment>
<dbReference type="Pfam" id="PF06100">
    <property type="entry name" value="MCRA"/>
    <property type="match status" value="2"/>
</dbReference>
<dbReference type="PANTHER" id="PTHR37417">
    <property type="entry name" value="67 KDA MYOSIN-CROSS-REACTIVE ANTIGEN FAMILY PROTEIN (AFU_ORTHOLOGUE AFUA_5G09970)"/>
    <property type="match status" value="1"/>
</dbReference>
<evidence type="ECO:0000313" key="1">
    <source>
        <dbReference type="EMBL" id="KAL2809396.1"/>
    </source>
</evidence>
<dbReference type="Gene3D" id="3.50.50.60">
    <property type="entry name" value="FAD/NAD(P)-binding domain"/>
    <property type="match status" value="1"/>
</dbReference>
<name>A0ABR4H1Y1_9EURO</name>
<organism evidence="1 2">
    <name type="scientific">Aspergillus granulosus</name>
    <dbReference type="NCBI Taxonomy" id="176169"/>
    <lineage>
        <taxon>Eukaryota</taxon>
        <taxon>Fungi</taxon>
        <taxon>Dikarya</taxon>
        <taxon>Ascomycota</taxon>
        <taxon>Pezizomycotina</taxon>
        <taxon>Eurotiomycetes</taxon>
        <taxon>Eurotiomycetidae</taxon>
        <taxon>Eurotiales</taxon>
        <taxon>Aspergillaceae</taxon>
        <taxon>Aspergillus</taxon>
        <taxon>Aspergillus subgen. Nidulantes</taxon>
    </lineage>
</organism>
<dbReference type="PANTHER" id="PTHR37417:SF4">
    <property type="entry name" value="67 KDA MYOSIN-CROSS-REACTIVE ANTIGEN FAMILY PROTEIN (AFU_ORTHOLOGUE AFUA_3G03570)"/>
    <property type="match status" value="1"/>
</dbReference>
<dbReference type="SUPFAM" id="SSF51905">
    <property type="entry name" value="FAD/NAD(P)-binding domain"/>
    <property type="match status" value="1"/>
</dbReference>
<proteinExistence type="predicted"/>